<dbReference type="RefSeq" id="WP_024543917.1">
    <property type="nucleotide sequence ID" value="NZ_LR214938.2"/>
</dbReference>
<reference evidence="1" key="1">
    <citation type="submission" date="2019-01" db="EMBL/GenBank/DDBJ databases">
        <authorList>
            <consortium name="Pathogen Informatics"/>
        </authorList>
    </citation>
    <scope>NUCLEOTIDE SEQUENCE [LARGE SCALE GENOMIC DNA]</scope>
    <source>
        <strain evidence="1">NCTC10113</strain>
    </source>
</reference>
<protein>
    <recommendedName>
        <fullName evidence="2">Protein kinase</fullName>
    </recommendedName>
</protein>
<evidence type="ECO:0008006" key="2">
    <source>
        <dbReference type="Google" id="ProtNLM"/>
    </source>
</evidence>
<dbReference type="Gene3D" id="1.10.1070.20">
    <property type="match status" value="1"/>
</dbReference>
<dbReference type="AlphaFoldDB" id="A0A448ZZL0"/>
<proteinExistence type="predicted"/>
<accession>A0A448ZZL0</accession>
<keyword evidence="1" id="KW-0614">Plasmid</keyword>
<geneLocation type="plasmid" evidence="1">
    <name>2</name>
</geneLocation>
<dbReference type="EMBL" id="LR214939">
    <property type="protein sequence ID" value="VEU56660.1"/>
    <property type="molecule type" value="Genomic_DNA"/>
</dbReference>
<evidence type="ECO:0000313" key="1">
    <source>
        <dbReference type="EMBL" id="VEU56660.1"/>
    </source>
</evidence>
<name>A0A448ZZL0_METSV</name>
<gene>
    <name evidence="1" type="ORF">NCTC10113_01578</name>
</gene>
<sequence length="387" mass="46374">MEYIFRNKDVDCFSFSYNEKTSEILQIIPLEGFYTIPLILQSKNCDILRKYLFFYRPIPLTRPNFKNMFSQSIDLMSLYDRYYGLNLEDTYWIVPKKDIALKWSELNYFDNFKNDCSNDMLEKKCRLLVTDRIVKYNSPDFFTNGDLLKTWILRDNKKILLKDNSYFSKTIPMLEIYTEYFAYQVASYLSLNAISYDIEMFNKKLVNSSEIFTNENRIFLPFSVLVDENNKKKIVIEKIKKIYGKEQFEDLMVFDALIFNVDRHLGNFGVLADPKTLQKIDNAPIFDNGKSLIYDFNIYKGKIGKEYIYGYASNNTKLYQNFDVQLMENIQKRHLKWLNALFDFDFKNHPIYHPHKNYFNMLRKTFKLRIKQALEIFNKKFVKKATN</sequence>
<organism evidence="1">
    <name type="scientific">Metamycoplasma salivarium</name>
    <name type="common">Mycoplasma salivarium</name>
    <dbReference type="NCBI Taxonomy" id="2124"/>
    <lineage>
        <taxon>Bacteria</taxon>
        <taxon>Bacillati</taxon>
        <taxon>Mycoplasmatota</taxon>
        <taxon>Mycoplasmoidales</taxon>
        <taxon>Metamycoplasmataceae</taxon>
        <taxon>Metamycoplasma</taxon>
    </lineage>
</organism>